<comment type="function">
    <text evidence="1">Required for nicotinamide riboside transport across the inner membrane.</text>
</comment>
<evidence type="ECO:0000256" key="6">
    <source>
        <dbReference type="ARBA" id="ARBA00022475"/>
    </source>
</evidence>
<organism evidence="11 12">
    <name type="scientific">Herminiimonas contaminans</name>
    <dbReference type="NCBI Taxonomy" id="1111140"/>
    <lineage>
        <taxon>Bacteria</taxon>
        <taxon>Pseudomonadati</taxon>
        <taxon>Pseudomonadota</taxon>
        <taxon>Betaproteobacteria</taxon>
        <taxon>Burkholderiales</taxon>
        <taxon>Oxalobacteraceae</taxon>
        <taxon>Herminiimonas</taxon>
    </lineage>
</organism>
<dbReference type="PANTHER" id="PTHR36122:SF2">
    <property type="entry name" value="NICOTINAMIDE RIBOSIDE TRANSPORTER PNUC"/>
    <property type="match status" value="1"/>
</dbReference>
<comment type="subcellular location">
    <subcellularLocation>
        <location evidence="2">Cell membrane</location>
        <topology evidence="2">Multi-pass membrane protein</topology>
    </subcellularLocation>
</comment>
<feature type="transmembrane region" description="Helical" evidence="10">
    <location>
        <begin position="98"/>
        <end position="119"/>
    </location>
</feature>
<evidence type="ECO:0000256" key="4">
    <source>
        <dbReference type="ARBA" id="ARBA00017522"/>
    </source>
</evidence>
<feature type="transmembrane region" description="Helical" evidence="10">
    <location>
        <begin position="6"/>
        <end position="30"/>
    </location>
</feature>
<evidence type="ECO:0000256" key="3">
    <source>
        <dbReference type="ARBA" id="ARBA00006669"/>
    </source>
</evidence>
<evidence type="ECO:0000256" key="10">
    <source>
        <dbReference type="SAM" id="Phobius"/>
    </source>
</evidence>
<evidence type="ECO:0000256" key="7">
    <source>
        <dbReference type="ARBA" id="ARBA00022692"/>
    </source>
</evidence>
<dbReference type="InterPro" id="IPR006419">
    <property type="entry name" value="NMN_transpt_PnuC"/>
</dbReference>
<name>A0ABS0ETI8_9BURK</name>
<reference evidence="11 12" key="1">
    <citation type="submission" date="2020-11" db="EMBL/GenBank/DDBJ databases">
        <title>WGS of Herminiimonas contaminans strain Marseille-Q4544 isolated from planarians Schmidtea mediterranea.</title>
        <authorList>
            <person name="Kangale L."/>
        </authorList>
    </citation>
    <scope>NUCLEOTIDE SEQUENCE [LARGE SCALE GENOMIC DNA]</scope>
    <source>
        <strain evidence="11 12">Marseille-Q4544</strain>
    </source>
</reference>
<protein>
    <recommendedName>
        <fullName evidence="4">Nicotinamide riboside transporter PnuC</fullName>
    </recommendedName>
</protein>
<evidence type="ECO:0000256" key="2">
    <source>
        <dbReference type="ARBA" id="ARBA00004651"/>
    </source>
</evidence>
<keyword evidence="7 10" id="KW-0812">Transmembrane</keyword>
<comment type="similarity">
    <text evidence="3">Belongs to the nicotinamide ribonucleoside (NR) uptake permease (TC 4.B.1) family.</text>
</comment>
<keyword evidence="8 10" id="KW-1133">Transmembrane helix</keyword>
<evidence type="ECO:0000256" key="8">
    <source>
        <dbReference type="ARBA" id="ARBA00022989"/>
    </source>
</evidence>
<keyword evidence="12" id="KW-1185">Reference proteome</keyword>
<dbReference type="Proteomes" id="UP000657372">
    <property type="component" value="Unassembled WGS sequence"/>
</dbReference>
<sequence length="202" mass="23011">MNDTFTIFGLVDTTALELVSFALALCMVLLNIRQSPWAWLFSIISAATYAVVFYDSKIYGDMSLQFFFIAVSLWGWYQWLFGGTTHHGIQVSRMAPRSWLYSAAAWLVGFFAIAAFLRMFTDTDVPHIDAFLTAGSLVGQILLSRKKLENWYAWIVIDLIYIALYLHKNLYLTALLFAIFAVLAVVGLRAWAKSLREQEPQQ</sequence>
<keyword evidence="5" id="KW-0813">Transport</keyword>
<keyword evidence="9 10" id="KW-0472">Membrane</keyword>
<evidence type="ECO:0000256" key="5">
    <source>
        <dbReference type="ARBA" id="ARBA00022448"/>
    </source>
</evidence>
<dbReference type="RefSeq" id="WP_195875637.1">
    <property type="nucleotide sequence ID" value="NZ_JADOEL010000007.1"/>
</dbReference>
<accession>A0ABS0ETI8</accession>
<dbReference type="PANTHER" id="PTHR36122">
    <property type="entry name" value="NICOTINAMIDE RIBOSIDE TRANSPORTER PNUC"/>
    <property type="match status" value="1"/>
</dbReference>
<evidence type="ECO:0000313" key="11">
    <source>
        <dbReference type="EMBL" id="MBF8178165.1"/>
    </source>
</evidence>
<feature type="transmembrane region" description="Helical" evidence="10">
    <location>
        <begin position="172"/>
        <end position="192"/>
    </location>
</feature>
<feature type="transmembrane region" description="Helical" evidence="10">
    <location>
        <begin position="37"/>
        <end position="54"/>
    </location>
</feature>
<comment type="caution">
    <text evidence="11">The sequence shown here is derived from an EMBL/GenBank/DDBJ whole genome shotgun (WGS) entry which is preliminary data.</text>
</comment>
<feature type="transmembrane region" description="Helical" evidence="10">
    <location>
        <begin position="66"/>
        <end position="86"/>
    </location>
</feature>
<dbReference type="NCBIfam" id="TIGR01528">
    <property type="entry name" value="NMN_trans_PnuC"/>
    <property type="match status" value="1"/>
</dbReference>
<keyword evidence="6" id="KW-1003">Cell membrane</keyword>
<dbReference type="EMBL" id="JADOEL010000007">
    <property type="protein sequence ID" value="MBF8178165.1"/>
    <property type="molecule type" value="Genomic_DNA"/>
</dbReference>
<gene>
    <name evidence="11" type="ORF">IXC47_10765</name>
</gene>
<evidence type="ECO:0000256" key="9">
    <source>
        <dbReference type="ARBA" id="ARBA00023136"/>
    </source>
</evidence>
<dbReference type="Pfam" id="PF04973">
    <property type="entry name" value="NMN_transporter"/>
    <property type="match status" value="1"/>
</dbReference>
<evidence type="ECO:0000313" key="12">
    <source>
        <dbReference type="Proteomes" id="UP000657372"/>
    </source>
</evidence>
<evidence type="ECO:0000256" key="1">
    <source>
        <dbReference type="ARBA" id="ARBA00002672"/>
    </source>
</evidence>
<proteinExistence type="inferred from homology"/>